<sequence>MVAQRMCTGDCRDAGPLQARSQEEAEWLIRHQYPSQAELERLRSESLDVLQQKASVGDSTAAAVLGKRIALEKNFMDGQVMLRNQVLSGNFYALYAISESYRESKVPNAVDGAAYLRLAYIMGDHKAATEIAKMGLSSAELAAADRRASLLYKGFAGDQVPDPRPQG</sequence>
<name>A0A6B8J055_STEMA</name>
<evidence type="ECO:0000313" key="1">
    <source>
        <dbReference type="EMBL" id="MBH1650921.1"/>
    </source>
</evidence>
<evidence type="ECO:0000313" key="2">
    <source>
        <dbReference type="Proteomes" id="UP000625930"/>
    </source>
</evidence>
<reference evidence="1" key="1">
    <citation type="submission" date="2020-11" db="EMBL/GenBank/DDBJ databases">
        <title>Enhanced detection system for hospital associated transmission using whole genome sequencing surveillance.</title>
        <authorList>
            <person name="Harrison L.H."/>
            <person name="Van Tyne D."/>
            <person name="Marsh J.W."/>
            <person name="Griffith M.P."/>
            <person name="Snyder D.J."/>
            <person name="Cooper V.S."/>
            <person name="Mustapha M."/>
        </authorList>
    </citation>
    <scope>NUCLEOTIDE SEQUENCE</scope>
    <source>
        <strain evidence="1">STEN00091</strain>
    </source>
</reference>
<proteinExistence type="predicted"/>
<accession>A0A6B8J055</accession>
<dbReference type="AlphaFoldDB" id="A0A6B8J055"/>
<organism evidence="1 2">
    <name type="scientific">Stenotrophomonas maltophilia</name>
    <name type="common">Pseudomonas maltophilia</name>
    <name type="synonym">Xanthomonas maltophilia</name>
    <dbReference type="NCBI Taxonomy" id="40324"/>
    <lineage>
        <taxon>Bacteria</taxon>
        <taxon>Pseudomonadati</taxon>
        <taxon>Pseudomonadota</taxon>
        <taxon>Gammaproteobacteria</taxon>
        <taxon>Lysobacterales</taxon>
        <taxon>Lysobacteraceae</taxon>
        <taxon>Stenotrophomonas</taxon>
        <taxon>Stenotrophomonas maltophilia group</taxon>
    </lineage>
</organism>
<dbReference type="EMBL" id="JADUNP010000002">
    <property type="protein sequence ID" value="MBH1650921.1"/>
    <property type="molecule type" value="Genomic_DNA"/>
</dbReference>
<comment type="caution">
    <text evidence="1">The sequence shown here is derived from an EMBL/GenBank/DDBJ whole genome shotgun (WGS) entry which is preliminary data.</text>
</comment>
<protein>
    <submittedName>
        <fullName evidence="1">Uncharacterized protein</fullName>
    </submittedName>
</protein>
<dbReference type="RefSeq" id="WP_154262512.1">
    <property type="nucleotide sequence ID" value="NZ_CP040438.1"/>
</dbReference>
<dbReference type="Proteomes" id="UP000625930">
    <property type="component" value="Unassembled WGS sequence"/>
</dbReference>
<gene>
    <name evidence="1" type="ORF">I5U67_01880</name>
</gene>